<feature type="domain" description="Thioredoxin" evidence="17">
    <location>
        <begin position="438"/>
        <end position="556"/>
    </location>
</feature>
<sequence length="944" mass="107772">MGVWLNKDDYVGDLKRVILCFLIVYMAVVVDTDQDFYSLLGVSKTASSREIRQAFKKLALKLHPDKNPNNPNAHSDFLKINRAYEVLKDEDLRKKYDKYGEKGLADNQEGGQYESWNYYRYDFGIYDDDPEIITLDRREFDAAVNSGELWFVNFYSAGCSHCHDLAPTWRDFAKEVDGLLRIGAVNCGDDRMLCRMKGVNSYPSLFIFRSGMAAVKYHGDRSKDSLVSFAMQHVRSSVTELWAGNFVNAIQTAFASGIGWLITFCSEGGDCLTSQTRLRLSGMLDGLVNVGWMDCATQANLCTSLDITTSSTAYFPPGATLNNKEKSNVLFLNSLDAKEIYLEIMHNLPDFELLSADTLEDRLAHHRWLLFFHFGKNGNSNDPELKKLKTLLKNEHIQIGKFDCSSAPDICSNLYVFQPCLAVFKGQGTKEYEIHHGKKILYDILAFAKESVHSHVTTLGPQNFPANDKEPWLVDFFAPWCPPCRALLPELRKASKHLYGQLKFGTLDCTVHEGLCNMYNIQAYPTTVVFNQSNVHEYEGHHSAEQILEFIEDLMNPSVISLSPTTFNELVKQRKHDEVWMVDFYSPWCHPCQVLMPEWKRMARTLTGLINVGSIDCQQYHSFCAEENVRRYPEIRFFPPKSNKAYQYHSYNGWNRDAYSLRIWGLGFLPQASIDLTPQAFNEKVLQGKNHWVIDFYAPWCGPCQNFAPEFELLARMIKGKVKAGKVDCQANAQTCQKAGIRAYPTVKFFPYERSKRNIGGEQIDSRDAKEIAALIYEKLENLQKHGMRNKRVLDQLMESKTYACVLSSTTLQLHSNREPKTFTFDHVAGMDTTQESVFSTEAKGIVESCMSRYNGTIFAYGQTGSEKTYTMMGPSEYDHFSHNLRGSEILCEDLDHAPEQLNMLTEALKKHSGLLQSAQEERTRKEALIQELQHKLNQKKEEI</sequence>
<dbReference type="InterPro" id="IPR017937">
    <property type="entry name" value="Thioredoxin_CS"/>
</dbReference>
<keyword evidence="14" id="KW-0175">Coiled coil</keyword>
<dbReference type="GO" id="GO:0051117">
    <property type="term" value="F:ATPase binding"/>
    <property type="evidence" value="ECO:0007669"/>
    <property type="project" value="UniProtKB-ARBA"/>
</dbReference>
<dbReference type="PROSITE" id="PS50076">
    <property type="entry name" value="DNAJ_2"/>
    <property type="match status" value="1"/>
</dbReference>
<dbReference type="GO" id="GO:0051787">
    <property type="term" value="F:misfolded protein binding"/>
    <property type="evidence" value="ECO:0007669"/>
    <property type="project" value="TreeGrafter"/>
</dbReference>
<dbReference type="InterPro" id="IPR035674">
    <property type="entry name" value="ERdj5_TRX_C"/>
</dbReference>
<feature type="domain" description="Kinesin motor" evidence="15">
    <location>
        <begin position="790"/>
        <end position="944"/>
    </location>
</feature>
<dbReference type="InterPro" id="IPR036869">
    <property type="entry name" value="J_dom_sf"/>
</dbReference>
<evidence type="ECO:0000313" key="18">
    <source>
        <dbReference type="EMBL" id="EPQ02362.1"/>
    </source>
</evidence>
<feature type="coiled-coil region" evidence="14">
    <location>
        <begin position="902"/>
        <end position="943"/>
    </location>
</feature>
<dbReference type="GO" id="GO:0015035">
    <property type="term" value="F:protein-disulfide reductase activity"/>
    <property type="evidence" value="ECO:0007669"/>
    <property type="project" value="TreeGrafter"/>
</dbReference>
<feature type="domain" description="J" evidence="16">
    <location>
        <begin position="35"/>
        <end position="100"/>
    </location>
</feature>
<dbReference type="GO" id="GO:0005788">
    <property type="term" value="C:endoplasmic reticulum lumen"/>
    <property type="evidence" value="ECO:0007669"/>
    <property type="project" value="UniProtKB-SubCell"/>
</dbReference>
<evidence type="ECO:0000259" key="15">
    <source>
        <dbReference type="PROSITE" id="PS50067"/>
    </source>
</evidence>
<dbReference type="Gene3D" id="1.10.287.110">
    <property type="entry name" value="DnaJ domain"/>
    <property type="match status" value="1"/>
</dbReference>
<name>S7P4B6_MYOBR</name>
<keyword evidence="5" id="KW-0547">Nucleotide-binding</keyword>
<dbReference type="CDD" id="cd03003">
    <property type="entry name" value="PDI_a_ERdj5_N"/>
    <property type="match status" value="1"/>
</dbReference>
<dbReference type="InterPro" id="IPR001623">
    <property type="entry name" value="DnaJ_domain"/>
</dbReference>
<evidence type="ECO:0000256" key="2">
    <source>
        <dbReference type="ARBA" id="ARBA00020920"/>
    </source>
</evidence>
<dbReference type="SUPFAM" id="SSF52833">
    <property type="entry name" value="Thioredoxin-like"/>
    <property type="match status" value="6"/>
</dbReference>
<dbReference type="PROSITE" id="PS00194">
    <property type="entry name" value="THIOREDOXIN_1"/>
    <property type="match status" value="2"/>
</dbReference>
<keyword evidence="8" id="KW-0560">Oxidoreductase</keyword>
<dbReference type="PRINTS" id="PR00421">
    <property type="entry name" value="THIOREDOXIN"/>
</dbReference>
<dbReference type="FunFam" id="3.40.30.10:FF:000125">
    <property type="entry name" value="DnaJ homolog subfamily C member 10"/>
    <property type="match status" value="1"/>
</dbReference>
<dbReference type="EMBL" id="KE161207">
    <property type="protein sequence ID" value="EPQ02362.1"/>
    <property type="molecule type" value="Genomic_DNA"/>
</dbReference>
<dbReference type="Pfam" id="PF00225">
    <property type="entry name" value="Kinesin"/>
    <property type="match status" value="1"/>
</dbReference>
<evidence type="ECO:0000256" key="14">
    <source>
        <dbReference type="SAM" id="Coils"/>
    </source>
</evidence>
<organism evidence="18 19">
    <name type="scientific">Myotis brandtii</name>
    <name type="common">Brandt's bat</name>
    <dbReference type="NCBI Taxonomy" id="109478"/>
    <lineage>
        <taxon>Eukaryota</taxon>
        <taxon>Metazoa</taxon>
        <taxon>Chordata</taxon>
        <taxon>Craniata</taxon>
        <taxon>Vertebrata</taxon>
        <taxon>Euteleostomi</taxon>
        <taxon>Mammalia</taxon>
        <taxon>Eutheria</taxon>
        <taxon>Laurasiatheria</taxon>
        <taxon>Chiroptera</taxon>
        <taxon>Yangochiroptera</taxon>
        <taxon>Vespertilionidae</taxon>
        <taxon>Myotis</taxon>
    </lineage>
</organism>
<evidence type="ECO:0000256" key="5">
    <source>
        <dbReference type="ARBA" id="ARBA00022741"/>
    </source>
</evidence>
<evidence type="ECO:0000256" key="13">
    <source>
        <dbReference type="PROSITE-ProRule" id="PRU00283"/>
    </source>
</evidence>
<dbReference type="GO" id="GO:0051087">
    <property type="term" value="F:protein-folding chaperone binding"/>
    <property type="evidence" value="ECO:0007669"/>
    <property type="project" value="UniProtKB-ARBA"/>
</dbReference>
<evidence type="ECO:0000256" key="12">
    <source>
        <dbReference type="ARBA" id="ARBA00058740"/>
    </source>
</evidence>
<dbReference type="CDD" id="cd06257">
    <property type="entry name" value="DnaJ"/>
    <property type="match status" value="1"/>
</dbReference>
<dbReference type="FunFam" id="3.40.30.10:FF:000169">
    <property type="entry name" value="DnaJ homolog subfamily C member 10"/>
    <property type="match status" value="1"/>
</dbReference>
<dbReference type="GO" id="GO:0036498">
    <property type="term" value="P:IRE1-mediated unfolded protein response"/>
    <property type="evidence" value="ECO:0007669"/>
    <property type="project" value="TreeGrafter"/>
</dbReference>
<protein>
    <recommendedName>
        <fullName evidence="2">DnaJ homolog subfamily C member 10</fullName>
    </recommendedName>
</protein>
<dbReference type="Proteomes" id="UP000052978">
    <property type="component" value="Unassembled WGS sequence"/>
</dbReference>
<dbReference type="FunFam" id="1.10.287.110:FF:000029">
    <property type="entry name" value="DnaJ homolog subfamily C member 10"/>
    <property type="match status" value="1"/>
</dbReference>
<dbReference type="GO" id="GO:0003777">
    <property type="term" value="F:microtubule motor activity"/>
    <property type="evidence" value="ECO:0007669"/>
    <property type="project" value="InterPro"/>
</dbReference>
<dbReference type="AlphaFoldDB" id="S7P4B6"/>
<dbReference type="SMART" id="SM00129">
    <property type="entry name" value="KISc"/>
    <property type="match status" value="1"/>
</dbReference>
<evidence type="ECO:0000256" key="6">
    <source>
        <dbReference type="ARBA" id="ARBA00022824"/>
    </source>
</evidence>
<dbReference type="InterPro" id="IPR001752">
    <property type="entry name" value="Kinesin_motor_dom"/>
</dbReference>
<evidence type="ECO:0000259" key="16">
    <source>
        <dbReference type="PROSITE" id="PS50076"/>
    </source>
</evidence>
<dbReference type="PROSITE" id="PS51352">
    <property type="entry name" value="THIOREDOXIN_2"/>
    <property type="match status" value="3"/>
</dbReference>
<comment type="subcellular location">
    <subcellularLocation>
        <location evidence="1">Endoplasmic reticulum lumen</location>
    </subcellularLocation>
</comment>
<dbReference type="SUPFAM" id="SSF52540">
    <property type="entry name" value="P-loop containing nucleoside triphosphate hydrolases"/>
    <property type="match status" value="1"/>
</dbReference>
<feature type="domain" description="Thioredoxin" evidence="17">
    <location>
        <begin position="114"/>
        <end position="235"/>
    </location>
</feature>
<dbReference type="SUPFAM" id="SSF46565">
    <property type="entry name" value="Chaperone J-domain"/>
    <property type="match status" value="1"/>
</dbReference>
<dbReference type="PRINTS" id="PR00625">
    <property type="entry name" value="JDOMAIN"/>
</dbReference>
<evidence type="ECO:0000256" key="8">
    <source>
        <dbReference type="ARBA" id="ARBA00023002"/>
    </source>
</evidence>
<dbReference type="InterPro" id="IPR036961">
    <property type="entry name" value="Kinesin_motor_dom_sf"/>
</dbReference>
<comment type="similarity">
    <text evidence="13">Belongs to the TRAFAC class myosin-kinesin ATPase superfamily. Kinesin family.</text>
</comment>
<dbReference type="GO" id="GO:0036503">
    <property type="term" value="P:ERAD pathway"/>
    <property type="evidence" value="ECO:0007669"/>
    <property type="project" value="UniProtKB-ARBA"/>
</dbReference>
<dbReference type="GO" id="GO:0008017">
    <property type="term" value="F:microtubule binding"/>
    <property type="evidence" value="ECO:0007669"/>
    <property type="project" value="InterPro"/>
</dbReference>
<evidence type="ECO:0000256" key="9">
    <source>
        <dbReference type="ARBA" id="ARBA00023157"/>
    </source>
</evidence>
<dbReference type="Pfam" id="PF00226">
    <property type="entry name" value="DnaJ"/>
    <property type="match status" value="1"/>
</dbReference>
<dbReference type="InterPro" id="IPR013766">
    <property type="entry name" value="Thioredoxin_domain"/>
</dbReference>
<dbReference type="GO" id="GO:0016671">
    <property type="term" value="F:oxidoreductase activity, acting on a sulfur group of donors, disulfide as acceptor"/>
    <property type="evidence" value="ECO:0007669"/>
    <property type="project" value="TreeGrafter"/>
</dbReference>
<dbReference type="SMART" id="SM00271">
    <property type="entry name" value="DnaJ"/>
    <property type="match status" value="1"/>
</dbReference>
<evidence type="ECO:0000313" key="19">
    <source>
        <dbReference type="Proteomes" id="UP000052978"/>
    </source>
</evidence>
<dbReference type="CDD" id="cd03004">
    <property type="entry name" value="PDI_a_ERdj5_C"/>
    <property type="match status" value="3"/>
</dbReference>
<dbReference type="InterPro" id="IPR035673">
    <property type="entry name" value="ERdj5_TRX_N"/>
</dbReference>
<comment type="function">
    <text evidence="12">Endoplasmic reticulum disulfide reductase involved both in the correct folding of proteins and degradation of misfolded proteins. Required for efficient folding of proteins in the endoplasmic reticulum by catalyzing the removal of non-native disulfide bonds formed during the folding of proteins, such as LDLR. Also involved in endoplasmic reticulum-associated degradation (ERAD) by reducing incorrect disulfide bonds in misfolded glycoproteins recognized by EDEM1. Interaction with HSPA5 is required its activity, not for the disulfide reductase activity, but to facilitate the release of DNAJC10 from its substrate. Promotes apoptotic signaling pathway in response to endoplasmic reticulum stress.</text>
</comment>
<dbReference type="Gene3D" id="3.40.30.10">
    <property type="entry name" value="Glutaredoxin"/>
    <property type="match status" value="6"/>
</dbReference>
<evidence type="ECO:0000256" key="3">
    <source>
        <dbReference type="ARBA" id="ARBA00022729"/>
    </source>
</evidence>
<dbReference type="InterPro" id="IPR052460">
    <property type="entry name" value="ER_disulfide_reductase"/>
</dbReference>
<evidence type="ECO:0000259" key="17">
    <source>
        <dbReference type="PROSITE" id="PS51352"/>
    </source>
</evidence>
<evidence type="ECO:0000256" key="1">
    <source>
        <dbReference type="ARBA" id="ARBA00004319"/>
    </source>
</evidence>
<keyword evidence="7" id="KW-0067">ATP-binding</keyword>
<keyword evidence="3" id="KW-0732">Signal</keyword>
<keyword evidence="4" id="KW-0677">Repeat</keyword>
<dbReference type="FunFam" id="3.40.30.10:FF:000106">
    <property type="entry name" value="DnaJ homolog subfamily C member 10"/>
    <property type="match status" value="1"/>
</dbReference>
<keyword evidence="10" id="KW-0325">Glycoprotein</keyword>
<keyword evidence="9" id="KW-1015">Disulfide bond</keyword>
<reference evidence="18 19" key="1">
    <citation type="journal article" date="2013" name="Nat. Commun.">
        <title>Genome analysis reveals insights into physiology and longevity of the Brandt's bat Myotis brandtii.</title>
        <authorList>
            <person name="Seim I."/>
            <person name="Fang X."/>
            <person name="Xiong Z."/>
            <person name="Lobanov A.V."/>
            <person name="Huang Z."/>
            <person name="Ma S."/>
            <person name="Feng Y."/>
            <person name="Turanov A.A."/>
            <person name="Zhu Y."/>
            <person name="Lenz T.L."/>
            <person name="Gerashchenko M.V."/>
            <person name="Fan D."/>
            <person name="Hee Yim S."/>
            <person name="Yao X."/>
            <person name="Jordan D."/>
            <person name="Xiong Y."/>
            <person name="Ma Y."/>
            <person name="Lyapunov A.N."/>
            <person name="Chen G."/>
            <person name="Kulakova O.I."/>
            <person name="Sun Y."/>
            <person name="Lee S.G."/>
            <person name="Bronson R.T."/>
            <person name="Moskalev A.A."/>
            <person name="Sunyaev S.R."/>
            <person name="Zhang G."/>
            <person name="Krogh A."/>
            <person name="Wang J."/>
            <person name="Gladyshev V.N."/>
        </authorList>
    </citation>
    <scope>NUCLEOTIDE SEQUENCE [LARGE SCALE GENOMIC DNA]</scope>
</reference>
<proteinExistence type="inferred from homology"/>
<comment type="caution">
    <text evidence="13">Lacks conserved residue(s) required for the propagation of feature annotation.</text>
</comment>
<dbReference type="PANTHER" id="PTHR44340">
    <property type="entry name" value="DNAJ HOMOLOG SUBFAMILY C MEMBER 10"/>
    <property type="match status" value="1"/>
</dbReference>
<evidence type="ECO:0000256" key="10">
    <source>
        <dbReference type="ARBA" id="ARBA00023180"/>
    </source>
</evidence>
<dbReference type="PROSITE" id="PS50067">
    <property type="entry name" value="KINESIN_MOTOR_2"/>
    <property type="match status" value="1"/>
</dbReference>
<dbReference type="FunFam" id="3.40.30.10:FF:000137">
    <property type="entry name" value="DnaJ homolog subfamily C member 10"/>
    <property type="match status" value="1"/>
</dbReference>
<accession>S7P4B6</accession>
<dbReference type="Pfam" id="PF00085">
    <property type="entry name" value="Thioredoxin"/>
    <property type="match status" value="4"/>
</dbReference>
<dbReference type="eggNOG" id="KOG0191">
    <property type="taxonomic scope" value="Eukaryota"/>
</dbReference>
<dbReference type="Gene3D" id="3.40.850.10">
    <property type="entry name" value="Kinesin motor domain"/>
    <property type="match status" value="1"/>
</dbReference>
<feature type="domain" description="Thioredoxin" evidence="17">
    <location>
        <begin position="667"/>
        <end position="799"/>
    </location>
</feature>
<evidence type="ECO:0000256" key="7">
    <source>
        <dbReference type="ARBA" id="ARBA00022840"/>
    </source>
</evidence>
<keyword evidence="6" id="KW-0256">Endoplasmic reticulum</keyword>
<keyword evidence="11" id="KW-0676">Redox-active center</keyword>
<dbReference type="FunFam" id="3.40.30.10:FF:000135">
    <property type="entry name" value="DnaJ homolog subfamily C member 10"/>
    <property type="match status" value="1"/>
</dbReference>
<dbReference type="InterPro" id="IPR036249">
    <property type="entry name" value="Thioredoxin-like_sf"/>
</dbReference>
<gene>
    <name evidence="18" type="ORF">D623_10035046</name>
</gene>
<dbReference type="FunFam" id="3.40.30.10:FF:000087">
    <property type="entry name" value="DnaJ homolog subfamily C member 10"/>
    <property type="match status" value="1"/>
</dbReference>
<dbReference type="GO" id="GO:0005524">
    <property type="term" value="F:ATP binding"/>
    <property type="evidence" value="ECO:0007669"/>
    <property type="project" value="UniProtKB-KW"/>
</dbReference>
<dbReference type="eggNOG" id="KOG0713">
    <property type="taxonomic scope" value="Eukaryota"/>
</dbReference>
<dbReference type="InterPro" id="IPR027417">
    <property type="entry name" value="P-loop_NTPase"/>
</dbReference>
<evidence type="ECO:0000256" key="11">
    <source>
        <dbReference type="ARBA" id="ARBA00023284"/>
    </source>
</evidence>
<dbReference type="GO" id="GO:0007018">
    <property type="term" value="P:microtubule-based movement"/>
    <property type="evidence" value="ECO:0007669"/>
    <property type="project" value="InterPro"/>
</dbReference>
<keyword evidence="19" id="KW-1185">Reference proteome</keyword>
<evidence type="ECO:0000256" key="4">
    <source>
        <dbReference type="ARBA" id="ARBA00022737"/>
    </source>
</evidence>
<dbReference type="PANTHER" id="PTHR44340:SF1">
    <property type="entry name" value="DNAJ HOMOLOG SUBFAMILY C MEMBER 10"/>
    <property type="match status" value="1"/>
</dbReference>